<evidence type="ECO:0000313" key="2">
    <source>
        <dbReference type="EMBL" id="EFM45190.1"/>
    </source>
</evidence>
<keyword evidence="1" id="KW-1133">Transmembrane helix</keyword>
<organism evidence="2 3">
    <name type="scientific">Mobiluncus mulieris ATCC 35239</name>
    <dbReference type="NCBI Taxonomy" id="871571"/>
    <lineage>
        <taxon>Bacteria</taxon>
        <taxon>Bacillati</taxon>
        <taxon>Actinomycetota</taxon>
        <taxon>Actinomycetes</taxon>
        <taxon>Actinomycetales</taxon>
        <taxon>Actinomycetaceae</taxon>
        <taxon>Mobiluncus</taxon>
    </lineage>
</organism>
<sequence>MELGALNMVLLIRLYLMFVSLFLCMITGTEWQQKLLLALPYLEDSLTNWVAQPVN</sequence>
<evidence type="ECO:0000256" key="1">
    <source>
        <dbReference type="SAM" id="Phobius"/>
    </source>
</evidence>
<reference evidence="2" key="1">
    <citation type="submission" date="2010-08" db="EMBL/GenBank/DDBJ databases">
        <authorList>
            <person name="Muzny D."/>
            <person name="Qin X."/>
            <person name="Deng J."/>
            <person name="Jiang H."/>
            <person name="Liu Y."/>
            <person name="Qu J."/>
            <person name="Song X.-Z."/>
            <person name="Zhang L."/>
            <person name="Thornton R."/>
            <person name="Coyle M."/>
            <person name="Francisco L."/>
            <person name="Jackson L."/>
            <person name="Javaid M."/>
            <person name="Korchina V."/>
            <person name="Kovar C."/>
            <person name="Mata R."/>
            <person name="Mathew T."/>
            <person name="Ngo R."/>
            <person name="Nguyen L."/>
            <person name="Nguyen N."/>
            <person name="Okwuonu G."/>
            <person name="Ongeri F."/>
            <person name="Pham C."/>
            <person name="Simmons D."/>
            <person name="Wilczek-Boney K."/>
            <person name="Hale W."/>
            <person name="Jakkamsetti A."/>
            <person name="Pham P."/>
            <person name="Ruth R."/>
            <person name="San Lucas F."/>
            <person name="Warren J."/>
            <person name="Zhang J."/>
            <person name="Zhao Z."/>
            <person name="Zhou C."/>
            <person name="Zhu D."/>
            <person name="Lee S."/>
            <person name="Bess C."/>
            <person name="Blankenburg K."/>
            <person name="Forbes L."/>
            <person name="Fu Q."/>
            <person name="Gubbala S."/>
            <person name="Hirani K."/>
            <person name="Jayaseelan J.C."/>
            <person name="Lara F."/>
            <person name="Munidasa M."/>
            <person name="Palculict T."/>
            <person name="Patil S."/>
            <person name="Pu L.-L."/>
            <person name="Saada N."/>
            <person name="Tang L."/>
            <person name="Weissenberger G."/>
            <person name="Zhu Y."/>
            <person name="Hemphill L."/>
            <person name="Shang Y."/>
            <person name="Youmans B."/>
            <person name="Ayvaz T."/>
            <person name="Ross M."/>
            <person name="Santibanez J."/>
            <person name="Aqrawi P."/>
            <person name="Gross S."/>
            <person name="Joshi V."/>
            <person name="Fowler G."/>
            <person name="Nazareth L."/>
            <person name="Reid J."/>
            <person name="Worley K."/>
            <person name="Petrosino J."/>
            <person name="Highlander S."/>
            <person name="Gibbs R."/>
        </authorList>
    </citation>
    <scope>NUCLEOTIDE SEQUENCE [LARGE SCALE GENOMIC DNA]</scope>
    <source>
        <strain evidence="2">ATCC 35239</strain>
    </source>
</reference>
<name>E0QT64_9ACTO</name>
<accession>E0QT64</accession>
<dbReference type="HOGENOM" id="CLU_3027322_0_0_11"/>
<protein>
    <submittedName>
        <fullName evidence="2">Uncharacterized protein</fullName>
    </submittedName>
</protein>
<dbReference type="EMBL" id="AEET01000046">
    <property type="protein sequence ID" value="EFM45190.1"/>
    <property type="molecule type" value="Genomic_DNA"/>
</dbReference>
<evidence type="ECO:0000313" key="3">
    <source>
        <dbReference type="Proteomes" id="UP000003045"/>
    </source>
</evidence>
<keyword evidence="3" id="KW-1185">Reference proteome</keyword>
<dbReference type="STRING" id="871571.HMPREF0580_2079"/>
<dbReference type="Proteomes" id="UP000003045">
    <property type="component" value="Unassembled WGS sequence"/>
</dbReference>
<keyword evidence="1" id="KW-0472">Membrane</keyword>
<feature type="transmembrane region" description="Helical" evidence="1">
    <location>
        <begin position="6"/>
        <end position="26"/>
    </location>
</feature>
<proteinExistence type="predicted"/>
<dbReference type="AlphaFoldDB" id="E0QT64"/>
<keyword evidence="1" id="KW-0812">Transmembrane</keyword>
<comment type="caution">
    <text evidence="2">The sequence shown here is derived from an EMBL/GenBank/DDBJ whole genome shotgun (WGS) entry which is preliminary data.</text>
</comment>
<gene>
    <name evidence="2" type="ORF">HMPREF0580_2079</name>
</gene>